<proteinExistence type="predicted"/>
<sequence>MEGRFIHGYLLTNGLHSNAYLNPNLVIFYSKLGDMVNFRKVFDRMSERSLVTWTALVSGYSQNGYSEEAPVVFSAMDKIGVNHFT</sequence>
<gene>
    <name evidence="1" type="ORF">LOK49_LG06G00034</name>
</gene>
<dbReference type="Proteomes" id="UP001060215">
    <property type="component" value="Chromosome 5"/>
</dbReference>
<evidence type="ECO:0000313" key="2">
    <source>
        <dbReference type="Proteomes" id="UP001060215"/>
    </source>
</evidence>
<evidence type="ECO:0000313" key="1">
    <source>
        <dbReference type="EMBL" id="KAI8011021.1"/>
    </source>
</evidence>
<protein>
    <submittedName>
        <fullName evidence="1">Pentatricopeptide repeat-containing protein</fullName>
    </submittedName>
</protein>
<accession>A0ACC0HGG7</accession>
<comment type="caution">
    <text evidence="1">The sequence shown here is derived from an EMBL/GenBank/DDBJ whole genome shotgun (WGS) entry which is preliminary data.</text>
</comment>
<reference evidence="1 2" key="1">
    <citation type="journal article" date="2022" name="Plant J.">
        <title>Chromosome-level genome of Camellia lanceoleosa provides a valuable resource for understanding genome evolution and self-incompatibility.</title>
        <authorList>
            <person name="Gong W."/>
            <person name="Xiao S."/>
            <person name="Wang L."/>
            <person name="Liao Z."/>
            <person name="Chang Y."/>
            <person name="Mo W."/>
            <person name="Hu G."/>
            <person name="Li W."/>
            <person name="Zhao G."/>
            <person name="Zhu H."/>
            <person name="Hu X."/>
            <person name="Ji K."/>
            <person name="Xiang X."/>
            <person name="Song Q."/>
            <person name="Yuan D."/>
            <person name="Jin S."/>
            <person name="Zhang L."/>
        </authorList>
    </citation>
    <scope>NUCLEOTIDE SEQUENCE [LARGE SCALE GENOMIC DNA]</scope>
    <source>
        <strain evidence="1">SQ_2022a</strain>
    </source>
</reference>
<name>A0ACC0HGG7_9ERIC</name>
<keyword evidence="2" id="KW-1185">Reference proteome</keyword>
<dbReference type="EMBL" id="CM045762">
    <property type="protein sequence ID" value="KAI8011021.1"/>
    <property type="molecule type" value="Genomic_DNA"/>
</dbReference>
<organism evidence="1 2">
    <name type="scientific">Camellia lanceoleosa</name>
    <dbReference type="NCBI Taxonomy" id="1840588"/>
    <lineage>
        <taxon>Eukaryota</taxon>
        <taxon>Viridiplantae</taxon>
        <taxon>Streptophyta</taxon>
        <taxon>Embryophyta</taxon>
        <taxon>Tracheophyta</taxon>
        <taxon>Spermatophyta</taxon>
        <taxon>Magnoliopsida</taxon>
        <taxon>eudicotyledons</taxon>
        <taxon>Gunneridae</taxon>
        <taxon>Pentapetalae</taxon>
        <taxon>asterids</taxon>
        <taxon>Ericales</taxon>
        <taxon>Theaceae</taxon>
        <taxon>Camellia</taxon>
    </lineage>
</organism>